<evidence type="ECO:0000256" key="2">
    <source>
        <dbReference type="ARBA" id="ARBA00007802"/>
    </source>
</evidence>
<dbReference type="InterPro" id="IPR007688">
    <property type="entry name" value="Conjugal_tfr_TrbL/VirB6"/>
</dbReference>
<evidence type="ECO:0000256" key="3">
    <source>
        <dbReference type="ARBA" id="ARBA00022692"/>
    </source>
</evidence>
<dbReference type="RefSeq" id="WP_106515027.1">
    <property type="nucleotide sequence ID" value="NZ_PXYI01000008.1"/>
</dbReference>
<feature type="transmembrane region" description="Helical" evidence="7">
    <location>
        <begin position="282"/>
        <end position="304"/>
    </location>
</feature>
<comment type="similarity">
    <text evidence="2">Belongs to the TrbL/VirB6 family.</text>
</comment>
<evidence type="ECO:0008006" key="10">
    <source>
        <dbReference type="Google" id="ProtNLM"/>
    </source>
</evidence>
<proteinExistence type="inferred from homology"/>
<sequence>MACPTFSPDGLFLSNLLSTIDCYAQSLGAGGYQALAAPGSGVALALTGVMTLFVALFGYRLLLGQAPSAREGLVGLAKICVVLALATSWPAFRTLAYDVAFRGPAQLAAAIGGSAGLPGVEGGLVARLQGVDDMINELTVIGTGRPPQTDILVQPTGTLTPAQQQQELQRLQGLQDRPRWDPAQDAKRVAQGRTLFLTGVIAAFASVRLLAGLLLALGPLFALFLLFDHTRGLFEGWVRGLAGAALGALGTAIVLAVQLALMESWLANIVTLRRANIPTPSVPVELLVMTLVFVLVLLGTLVAAAKVARGFRMPDAWRIAPGRWVESLLAAQAGGRQPAFAQGAATREATDDRSRAMAIADAVQSAQRREMGAPRPPAAQLGTQGMAAAMRRDTDQTQPSAASMPLDRGERRRTRGRVSAGAGRRDRTK</sequence>
<keyword evidence="9" id="KW-1185">Reference proteome</keyword>
<name>A0A2P7QHW6_9SPHN</name>
<feature type="region of interest" description="Disordered" evidence="6">
    <location>
        <begin position="364"/>
        <end position="429"/>
    </location>
</feature>
<evidence type="ECO:0000313" key="9">
    <source>
        <dbReference type="Proteomes" id="UP000241167"/>
    </source>
</evidence>
<evidence type="ECO:0000256" key="6">
    <source>
        <dbReference type="SAM" id="MobiDB-lite"/>
    </source>
</evidence>
<accession>A0A2P7QHW6</accession>
<gene>
    <name evidence="8" type="ORF">C7I55_21145</name>
</gene>
<keyword evidence="4 7" id="KW-1133">Transmembrane helix</keyword>
<evidence type="ECO:0000256" key="1">
    <source>
        <dbReference type="ARBA" id="ARBA00004141"/>
    </source>
</evidence>
<dbReference type="Pfam" id="PF04610">
    <property type="entry name" value="TrbL"/>
    <property type="match status" value="2"/>
</dbReference>
<feature type="transmembrane region" description="Helical" evidence="7">
    <location>
        <begin position="195"/>
        <end position="226"/>
    </location>
</feature>
<evidence type="ECO:0000256" key="4">
    <source>
        <dbReference type="ARBA" id="ARBA00022989"/>
    </source>
</evidence>
<feature type="transmembrane region" description="Helical" evidence="7">
    <location>
        <begin position="238"/>
        <end position="262"/>
    </location>
</feature>
<evidence type="ECO:0000256" key="5">
    <source>
        <dbReference type="ARBA" id="ARBA00023136"/>
    </source>
</evidence>
<reference evidence="8 9" key="1">
    <citation type="submission" date="2018-03" db="EMBL/GenBank/DDBJ databases">
        <title>The draft genome of Sphingosinicella sp. GL-C-18.</title>
        <authorList>
            <person name="Liu L."/>
            <person name="Li L."/>
            <person name="Liang L."/>
            <person name="Zhang X."/>
            <person name="Wang T."/>
        </authorList>
    </citation>
    <scope>NUCLEOTIDE SEQUENCE [LARGE SCALE GENOMIC DNA]</scope>
    <source>
        <strain evidence="8 9">GL-C-18</strain>
    </source>
</reference>
<feature type="transmembrane region" description="Helical" evidence="7">
    <location>
        <begin position="42"/>
        <end position="61"/>
    </location>
</feature>
<dbReference type="GO" id="GO:0030255">
    <property type="term" value="P:protein secretion by the type IV secretion system"/>
    <property type="evidence" value="ECO:0007669"/>
    <property type="project" value="InterPro"/>
</dbReference>
<comment type="caution">
    <text evidence="8">The sequence shown here is derived from an EMBL/GenBank/DDBJ whole genome shotgun (WGS) entry which is preliminary data.</text>
</comment>
<evidence type="ECO:0000256" key="7">
    <source>
        <dbReference type="SAM" id="Phobius"/>
    </source>
</evidence>
<evidence type="ECO:0000313" key="8">
    <source>
        <dbReference type="EMBL" id="PSJ37587.1"/>
    </source>
</evidence>
<dbReference type="OrthoDB" id="7400974at2"/>
<feature type="transmembrane region" description="Helical" evidence="7">
    <location>
        <begin position="73"/>
        <end position="92"/>
    </location>
</feature>
<comment type="subcellular location">
    <subcellularLocation>
        <location evidence="1">Membrane</location>
        <topology evidence="1">Multi-pass membrane protein</topology>
    </subcellularLocation>
</comment>
<keyword evidence="5 7" id="KW-0472">Membrane</keyword>
<protein>
    <recommendedName>
        <fullName evidence="10">Conjugal transfer protein TrbL</fullName>
    </recommendedName>
</protein>
<keyword evidence="3 7" id="KW-0812">Transmembrane</keyword>
<dbReference type="EMBL" id="PXYI01000008">
    <property type="protein sequence ID" value="PSJ37587.1"/>
    <property type="molecule type" value="Genomic_DNA"/>
</dbReference>
<organism evidence="8 9">
    <name type="scientific">Allosphingosinicella deserti</name>
    <dbReference type="NCBI Taxonomy" id="2116704"/>
    <lineage>
        <taxon>Bacteria</taxon>
        <taxon>Pseudomonadati</taxon>
        <taxon>Pseudomonadota</taxon>
        <taxon>Alphaproteobacteria</taxon>
        <taxon>Sphingomonadales</taxon>
        <taxon>Sphingomonadaceae</taxon>
        <taxon>Allosphingosinicella</taxon>
    </lineage>
</organism>
<dbReference type="GO" id="GO:0016020">
    <property type="term" value="C:membrane"/>
    <property type="evidence" value="ECO:0007669"/>
    <property type="project" value="UniProtKB-SubCell"/>
</dbReference>
<dbReference type="AlphaFoldDB" id="A0A2P7QHW6"/>
<dbReference type="Proteomes" id="UP000241167">
    <property type="component" value="Unassembled WGS sequence"/>
</dbReference>